<proteinExistence type="predicted"/>
<accession>A0ACB7RKM1</accession>
<comment type="caution">
    <text evidence="1">The sequence shown here is derived from an EMBL/GenBank/DDBJ whole genome shotgun (WGS) entry which is preliminary data.</text>
</comment>
<name>A0ACB7RKM1_HYAAI</name>
<dbReference type="Proteomes" id="UP000821845">
    <property type="component" value="Chromosome 9"/>
</dbReference>
<gene>
    <name evidence="1" type="ORF">HPB50_010869</name>
</gene>
<evidence type="ECO:0000313" key="1">
    <source>
        <dbReference type="EMBL" id="KAH6922206.1"/>
    </source>
</evidence>
<sequence>MPTLTTVGRMRGFFEDVTGPVGPPRRHLTLRRRLGAVFLTLIAALQAFPSDENPRLTESRPSDKEPGSMGTVRRLRKKAKNERNLASVYVFLVRNENENQASGFCA</sequence>
<reference evidence="1" key="1">
    <citation type="submission" date="2020-05" db="EMBL/GenBank/DDBJ databases">
        <title>Large-scale comparative analyses of tick genomes elucidate their genetic diversity and vector capacities.</title>
        <authorList>
            <person name="Jia N."/>
            <person name="Wang J."/>
            <person name="Shi W."/>
            <person name="Du L."/>
            <person name="Sun Y."/>
            <person name="Zhan W."/>
            <person name="Jiang J."/>
            <person name="Wang Q."/>
            <person name="Zhang B."/>
            <person name="Ji P."/>
            <person name="Sakyi L.B."/>
            <person name="Cui X."/>
            <person name="Yuan T."/>
            <person name="Jiang B."/>
            <person name="Yang W."/>
            <person name="Lam T.T.-Y."/>
            <person name="Chang Q."/>
            <person name="Ding S."/>
            <person name="Wang X."/>
            <person name="Zhu J."/>
            <person name="Ruan X."/>
            <person name="Zhao L."/>
            <person name="Wei J."/>
            <person name="Que T."/>
            <person name="Du C."/>
            <person name="Cheng J."/>
            <person name="Dai P."/>
            <person name="Han X."/>
            <person name="Huang E."/>
            <person name="Gao Y."/>
            <person name="Liu J."/>
            <person name="Shao H."/>
            <person name="Ye R."/>
            <person name="Li L."/>
            <person name="Wei W."/>
            <person name="Wang X."/>
            <person name="Wang C."/>
            <person name="Yang T."/>
            <person name="Huo Q."/>
            <person name="Li W."/>
            <person name="Guo W."/>
            <person name="Chen H."/>
            <person name="Zhou L."/>
            <person name="Ni X."/>
            <person name="Tian J."/>
            <person name="Zhou Y."/>
            <person name="Sheng Y."/>
            <person name="Liu T."/>
            <person name="Pan Y."/>
            <person name="Xia L."/>
            <person name="Li J."/>
            <person name="Zhao F."/>
            <person name="Cao W."/>
        </authorList>
    </citation>
    <scope>NUCLEOTIDE SEQUENCE</scope>
    <source>
        <strain evidence="1">Hyas-2018</strain>
    </source>
</reference>
<evidence type="ECO:0000313" key="2">
    <source>
        <dbReference type="Proteomes" id="UP000821845"/>
    </source>
</evidence>
<keyword evidence="2" id="KW-1185">Reference proteome</keyword>
<organism evidence="1 2">
    <name type="scientific">Hyalomma asiaticum</name>
    <name type="common">Tick</name>
    <dbReference type="NCBI Taxonomy" id="266040"/>
    <lineage>
        <taxon>Eukaryota</taxon>
        <taxon>Metazoa</taxon>
        <taxon>Ecdysozoa</taxon>
        <taxon>Arthropoda</taxon>
        <taxon>Chelicerata</taxon>
        <taxon>Arachnida</taxon>
        <taxon>Acari</taxon>
        <taxon>Parasitiformes</taxon>
        <taxon>Ixodida</taxon>
        <taxon>Ixodoidea</taxon>
        <taxon>Ixodidae</taxon>
        <taxon>Hyalomminae</taxon>
        <taxon>Hyalomma</taxon>
    </lineage>
</organism>
<protein>
    <submittedName>
        <fullName evidence="1">Uncharacterized protein</fullName>
    </submittedName>
</protein>
<dbReference type="EMBL" id="CM023489">
    <property type="protein sequence ID" value="KAH6922206.1"/>
    <property type="molecule type" value="Genomic_DNA"/>
</dbReference>